<evidence type="ECO:0000259" key="4">
    <source>
        <dbReference type="PROSITE" id="PS01124"/>
    </source>
</evidence>
<accession>A0A563U3I6</accession>
<evidence type="ECO:0000256" key="3">
    <source>
        <dbReference type="ARBA" id="ARBA00023163"/>
    </source>
</evidence>
<comment type="caution">
    <text evidence="5">The sequence shown here is derived from an EMBL/GenBank/DDBJ whole genome shotgun (WGS) entry which is preliminary data.</text>
</comment>
<protein>
    <submittedName>
        <fullName evidence="5">AraC family transcriptional regulator</fullName>
    </submittedName>
</protein>
<dbReference type="GO" id="GO:0003700">
    <property type="term" value="F:DNA-binding transcription factor activity"/>
    <property type="evidence" value="ECO:0007669"/>
    <property type="project" value="InterPro"/>
</dbReference>
<dbReference type="InterPro" id="IPR046532">
    <property type="entry name" value="DUF6597"/>
</dbReference>
<dbReference type="Gene3D" id="1.10.10.60">
    <property type="entry name" value="Homeodomain-like"/>
    <property type="match status" value="1"/>
</dbReference>
<name>A0A563U3I6_9SPHI</name>
<dbReference type="InterPro" id="IPR018060">
    <property type="entry name" value="HTH_AraC"/>
</dbReference>
<dbReference type="InterPro" id="IPR009057">
    <property type="entry name" value="Homeodomain-like_sf"/>
</dbReference>
<keyword evidence="6" id="KW-1185">Reference proteome</keyword>
<dbReference type="Pfam" id="PF12833">
    <property type="entry name" value="HTH_18"/>
    <property type="match status" value="1"/>
</dbReference>
<keyword evidence="1" id="KW-0805">Transcription regulation</keyword>
<organism evidence="5 6">
    <name type="scientific">Mucilaginibacter pallidiroseus</name>
    <dbReference type="NCBI Taxonomy" id="2599295"/>
    <lineage>
        <taxon>Bacteria</taxon>
        <taxon>Pseudomonadati</taxon>
        <taxon>Bacteroidota</taxon>
        <taxon>Sphingobacteriia</taxon>
        <taxon>Sphingobacteriales</taxon>
        <taxon>Sphingobacteriaceae</taxon>
        <taxon>Mucilaginibacter</taxon>
    </lineage>
</organism>
<dbReference type="PANTHER" id="PTHR46796">
    <property type="entry name" value="HTH-TYPE TRANSCRIPTIONAL ACTIVATOR RHAS-RELATED"/>
    <property type="match status" value="1"/>
</dbReference>
<dbReference type="Proteomes" id="UP000320042">
    <property type="component" value="Unassembled WGS sequence"/>
</dbReference>
<dbReference type="Pfam" id="PF20240">
    <property type="entry name" value="DUF6597"/>
    <property type="match status" value="1"/>
</dbReference>
<proteinExistence type="predicted"/>
<dbReference type="InterPro" id="IPR050204">
    <property type="entry name" value="AraC_XylS_family_regulators"/>
</dbReference>
<dbReference type="GO" id="GO:0043565">
    <property type="term" value="F:sequence-specific DNA binding"/>
    <property type="evidence" value="ECO:0007669"/>
    <property type="project" value="InterPro"/>
</dbReference>
<dbReference type="OrthoDB" id="323290at2"/>
<keyword evidence="2" id="KW-0238">DNA-binding</keyword>
<evidence type="ECO:0000256" key="2">
    <source>
        <dbReference type="ARBA" id="ARBA00023125"/>
    </source>
</evidence>
<feature type="domain" description="HTH araC/xylS-type" evidence="4">
    <location>
        <begin position="153"/>
        <end position="255"/>
    </location>
</feature>
<reference evidence="5 6" key="1">
    <citation type="submission" date="2019-07" db="EMBL/GenBank/DDBJ databases">
        <authorList>
            <person name="Kim J."/>
        </authorList>
    </citation>
    <scope>NUCLEOTIDE SEQUENCE [LARGE SCALE GENOMIC DNA]</scope>
    <source>
        <strain evidence="6">dk17</strain>
    </source>
</reference>
<gene>
    <name evidence="5" type="ORF">FPZ43_16625</name>
</gene>
<dbReference type="RefSeq" id="WP_146383062.1">
    <property type="nucleotide sequence ID" value="NZ_VOEJ01000008.1"/>
</dbReference>
<dbReference type="SUPFAM" id="SSF46689">
    <property type="entry name" value="Homeodomain-like"/>
    <property type="match status" value="1"/>
</dbReference>
<evidence type="ECO:0000313" key="6">
    <source>
        <dbReference type="Proteomes" id="UP000320042"/>
    </source>
</evidence>
<keyword evidence="3" id="KW-0804">Transcription</keyword>
<evidence type="ECO:0000256" key="1">
    <source>
        <dbReference type="ARBA" id="ARBA00023015"/>
    </source>
</evidence>
<dbReference type="AlphaFoldDB" id="A0A563U3I6"/>
<dbReference type="SMART" id="SM00342">
    <property type="entry name" value="HTH_ARAC"/>
    <property type="match status" value="1"/>
</dbReference>
<evidence type="ECO:0000313" key="5">
    <source>
        <dbReference type="EMBL" id="TWR25904.1"/>
    </source>
</evidence>
<dbReference type="PANTHER" id="PTHR46796:SF13">
    <property type="entry name" value="HTH-TYPE TRANSCRIPTIONAL ACTIVATOR RHAS"/>
    <property type="match status" value="1"/>
</dbReference>
<dbReference type="EMBL" id="VOEJ01000008">
    <property type="protein sequence ID" value="TWR25904.1"/>
    <property type="molecule type" value="Genomic_DNA"/>
</dbReference>
<sequence length="276" mass="30492">MQHLELRPPDKLKNLIHGFWYLEKEFGQEPIAFEVLPDGNAEIIFYFGSELTLKNDDQGQIMPSPFVVGLLGRTVNFYAKNRLKIIGIKCFPWAVYDLLGLQPVPGGVISSIAHPIASLQNELGRILDQGNIAQALDMVKDWFLDNCTTSFSNSVLIKAGKAMQNGNGALPVSAVAQAAHSTVRTLERKFKAASGHTVKDVSGLMRFEQARDRLWGNPELNIAGLAYELGYADQSHLNREFKRYSGTTAAAFAKQTKARKERLGDDFVAIVLSSPI</sequence>
<dbReference type="PROSITE" id="PS01124">
    <property type="entry name" value="HTH_ARAC_FAMILY_2"/>
    <property type="match status" value="1"/>
</dbReference>